<dbReference type="EMBL" id="MHQN01000032">
    <property type="protein sequence ID" value="OHA02684.1"/>
    <property type="molecule type" value="Genomic_DNA"/>
</dbReference>
<reference evidence="2 3" key="1">
    <citation type="journal article" date="2016" name="Nat. Commun.">
        <title>Thousands of microbial genomes shed light on interconnected biogeochemical processes in an aquifer system.</title>
        <authorList>
            <person name="Anantharaman K."/>
            <person name="Brown C.T."/>
            <person name="Hug L.A."/>
            <person name="Sharon I."/>
            <person name="Castelle C.J."/>
            <person name="Probst A.J."/>
            <person name="Thomas B.C."/>
            <person name="Singh A."/>
            <person name="Wilkins M.J."/>
            <person name="Karaoz U."/>
            <person name="Brodie E.L."/>
            <person name="Williams K.H."/>
            <person name="Hubbard S.S."/>
            <person name="Banfield J.F."/>
        </authorList>
    </citation>
    <scope>NUCLEOTIDE SEQUENCE [LARGE SCALE GENOMIC DNA]</scope>
</reference>
<feature type="domain" description="Polymerase beta nucleotidyltransferase" evidence="1">
    <location>
        <begin position="16"/>
        <end position="102"/>
    </location>
</feature>
<evidence type="ECO:0000313" key="3">
    <source>
        <dbReference type="Proteomes" id="UP000177177"/>
    </source>
</evidence>
<evidence type="ECO:0000259" key="1">
    <source>
        <dbReference type="Pfam" id="PF18765"/>
    </source>
</evidence>
<protein>
    <recommendedName>
        <fullName evidence="1">Polymerase beta nucleotidyltransferase domain-containing protein</fullName>
    </recommendedName>
</protein>
<dbReference type="SUPFAM" id="SSF81301">
    <property type="entry name" value="Nucleotidyltransferase"/>
    <property type="match status" value="1"/>
</dbReference>
<dbReference type="InterPro" id="IPR052930">
    <property type="entry name" value="TA_antitoxin_MntA"/>
</dbReference>
<evidence type="ECO:0000313" key="2">
    <source>
        <dbReference type="EMBL" id="OHA02684.1"/>
    </source>
</evidence>
<dbReference type="PANTHER" id="PTHR43852:SF4">
    <property type="entry name" value="NUCLEOTIDYLTRANSFERASE"/>
    <property type="match status" value="1"/>
</dbReference>
<gene>
    <name evidence="2" type="ORF">A3C92_02580</name>
</gene>
<dbReference type="Proteomes" id="UP000177177">
    <property type="component" value="Unassembled WGS sequence"/>
</dbReference>
<dbReference type="AlphaFoldDB" id="A0A1G2KU26"/>
<accession>A0A1G2KU26</accession>
<proteinExistence type="predicted"/>
<comment type="caution">
    <text evidence="2">The sequence shown here is derived from an EMBL/GenBank/DDBJ whole genome shotgun (WGS) entry which is preliminary data.</text>
</comment>
<dbReference type="NCBIfam" id="NF047752">
    <property type="entry name" value="MntA_antitoxin"/>
    <property type="match status" value="1"/>
</dbReference>
<sequence length="135" mass="15049">MKEGILSEEKLRALGVGVVYLFGSRAEGVAGPASDIDVGVLFTDSTTARGNTTEVYGALYDIFCDAFDMSNFRTIDIVFLERAPLELQFDAISHGRALFEISSDFRLDFEERVSALYRDFKPLLLEQNAAILQRI</sequence>
<dbReference type="PANTHER" id="PTHR43852">
    <property type="entry name" value="NUCLEOTIDYLTRANSFERASE"/>
    <property type="match status" value="1"/>
</dbReference>
<dbReference type="Gene3D" id="3.30.460.10">
    <property type="entry name" value="Beta Polymerase, domain 2"/>
    <property type="match status" value="1"/>
</dbReference>
<dbReference type="CDD" id="cd05403">
    <property type="entry name" value="NT_KNTase_like"/>
    <property type="match status" value="1"/>
</dbReference>
<dbReference type="Pfam" id="PF18765">
    <property type="entry name" value="Polbeta"/>
    <property type="match status" value="1"/>
</dbReference>
<dbReference type="InterPro" id="IPR043519">
    <property type="entry name" value="NT_sf"/>
</dbReference>
<name>A0A1G2KU26_9BACT</name>
<dbReference type="InterPro" id="IPR041633">
    <property type="entry name" value="Polbeta"/>
</dbReference>
<organism evidence="2 3">
    <name type="scientific">Candidatus Sungbacteria bacterium RIFCSPHIGHO2_02_FULL_53_17</name>
    <dbReference type="NCBI Taxonomy" id="1802275"/>
    <lineage>
        <taxon>Bacteria</taxon>
        <taxon>Candidatus Sungiibacteriota</taxon>
    </lineage>
</organism>